<name>A0A4U5MMZ1_STECR</name>
<keyword evidence="3" id="KW-1185">Reference proteome</keyword>
<organism evidence="2 3">
    <name type="scientific">Steinernema carpocapsae</name>
    <name type="common">Entomopathogenic nematode</name>
    <dbReference type="NCBI Taxonomy" id="34508"/>
    <lineage>
        <taxon>Eukaryota</taxon>
        <taxon>Metazoa</taxon>
        <taxon>Ecdysozoa</taxon>
        <taxon>Nematoda</taxon>
        <taxon>Chromadorea</taxon>
        <taxon>Rhabditida</taxon>
        <taxon>Tylenchina</taxon>
        <taxon>Panagrolaimomorpha</taxon>
        <taxon>Strongyloidoidea</taxon>
        <taxon>Steinernematidae</taxon>
        <taxon>Steinernema</taxon>
    </lineage>
</organism>
<evidence type="ECO:0000313" key="3">
    <source>
        <dbReference type="Proteomes" id="UP000298663"/>
    </source>
</evidence>
<protein>
    <submittedName>
        <fullName evidence="2">Uncharacterized protein</fullName>
    </submittedName>
</protein>
<accession>A0A4U5MMZ1</accession>
<feature type="region of interest" description="Disordered" evidence="1">
    <location>
        <begin position="1"/>
        <end position="73"/>
    </location>
</feature>
<evidence type="ECO:0000256" key="1">
    <source>
        <dbReference type="SAM" id="MobiDB-lite"/>
    </source>
</evidence>
<dbReference type="EMBL" id="AZBU02000007">
    <property type="protein sequence ID" value="TKR70887.1"/>
    <property type="molecule type" value="Genomic_DNA"/>
</dbReference>
<evidence type="ECO:0000313" key="2">
    <source>
        <dbReference type="EMBL" id="TKR70887.1"/>
    </source>
</evidence>
<dbReference type="AlphaFoldDB" id="A0A4U5MMZ1"/>
<dbReference type="Proteomes" id="UP000298663">
    <property type="component" value="Unassembled WGS sequence"/>
</dbReference>
<comment type="caution">
    <text evidence="2">The sequence shown here is derived from an EMBL/GenBank/DDBJ whole genome shotgun (WGS) entry which is preliminary data.</text>
</comment>
<feature type="compositionally biased region" description="Basic residues" evidence="1">
    <location>
        <begin position="10"/>
        <end position="23"/>
    </location>
</feature>
<gene>
    <name evidence="2" type="ORF">L596_022851</name>
</gene>
<sequence length="73" mass="8198">MKNTDMKLKNIYKSKPAKNKKHVSVADSSAESPIGADPYNPILMQKVPERPAGYEGLQNARKERMQQKAQGKQ</sequence>
<reference evidence="2 3" key="2">
    <citation type="journal article" date="2019" name="G3 (Bethesda)">
        <title>Hybrid Assembly of the Genome of the Entomopathogenic Nematode Steinernema carpocapsae Identifies the X-Chromosome.</title>
        <authorList>
            <person name="Serra L."/>
            <person name="Macchietto M."/>
            <person name="Macias-Munoz A."/>
            <person name="McGill C.J."/>
            <person name="Rodriguez I.M."/>
            <person name="Rodriguez B."/>
            <person name="Murad R."/>
            <person name="Mortazavi A."/>
        </authorList>
    </citation>
    <scope>NUCLEOTIDE SEQUENCE [LARGE SCALE GENOMIC DNA]</scope>
    <source>
        <strain evidence="2 3">ALL</strain>
    </source>
</reference>
<proteinExistence type="predicted"/>
<reference evidence="2 3" key="1">
    <citation type="journal article" date="2015" name="Genome Biol.">
        <title>Comparative genomics of Steinernema reveals deeply conserved gene regulatory networks.</title>
        <authorList>
            <person name="Dillman A.R."/>
            <person name="Macchietto M."/>
            <person name="Porter C.F."/>
            <person name="Rogers A."/>
            <person name="Williams B."/>
            <person name="Antoshechkin I."/>
            <person name="Lee M.M."/>
            <person name="Goodwin Z."/>
            <person name="Lu X."/>
            <person name="Lewis E.E."/>
            <person name="Goodrich-Blair H."/>
            <person name="Stock S.P."/>
            <person name="Adams B.J."/>
            <person name="Sternberg P.W."/>
            <person name="Mortazavi A."/>
        </authorList>
    </citation>
    <scope>NUCLEOTIDE SEQUENCE [LARGE SCALE GENOMIC DNA]</scope>
    <source>
        <strain evidence="2 3">ALL</strain>
    </source>
</reference>